<dbReference type="Gene3D" id="3.30.710.10">
    <property type="entry name" value="Potassium Channel Kv1.1, Chain A"/>
    <property type="match status" value="1"/>
</dbReference>
<dbReference type="Pfam" id="PF07534">
    <property type="entry name" value="TLD"/>
    <property type="match status" value="1"/>
</dbReference>
<evidence type="ECO:0008006" key="5">
    <source>
        <dbReference type="Google" id="ProtNLM"/>
    </source>
</evidence>
<dbReference type="InterPro" id="IPR051481">
    <property type="entry name" value="BTB-POZ/Galectin-3-binding"/>
</dbReference>
<gene>
    <name evidence="3" type="ORF">RirG_209150</name>
</gene>
<keyword evidence="4" id="KW-1185">Reference proteome</keyword>
<protein>
    <recommendedName>
        <fullName evidence="5">Kelch-like protein 17</fullName>
    </recommendedName>
</protein>
<dbReference type="PANTHER" id="PTHR24410:SF23">
    <property type="entry name" value="BTB DOMAIN-CONTAINING PROTEIN-RELATED"/>
    <property type="match status" value="1"/>
</dbReference>
<dbReference type="Proteomes" id="UP000022910">
    <property type="component" value="Unassembled WGS sequence"/>
</dbReference>
<name>A0A015LR80_RHIIW</name>
<dbReference type="InterPro" id="IPR000210">
    <property type="entry name" value="BTB/POZ_dom"/>
</dbReference>
<comment type="caution">
    <text evidence="3">The sequence shown here is derived from an EMBL/GenBank/DDBJ whole genome shotgun (WGS) entry which is preliminary data.</text>
</comment>
<sequence length="464" mass="54180">MPFECPQEVTDDYEKLLETNEDCNVIIYAGENNDVKEIHAHSNILRIRSKYFSAELSKERPEMNDGKFILRKPNIPPHLFEMILRFIYCGKIDLEKLQESDILRLLIIVNELNIFTLINHIQEYMINHHDEFLQKNPIGVLETVYQKENFTDILNLSLKKICEEPEILFDSYKLISLKSSLLELLLKRDDLSLDEIVIWDNLIKWCFSQHSNISQDPTQWNREEITIMERTIHKFTSLIRFYYISMENFVTKIYPFKEILPKDLINKMLIFYAQNNQLVNEDKRPPRQSKCKIDSVIINQKHIEIFANWIYRKVKVSEYIPYNFHLLYRASRDGNTNTAFHEKCDNKGATLVIVKITNSNQIVGGYNPLSWDCEGTRRPTYDSFIFSFTNRDDLQSANLGYSNGVKAIGGYGSNGPVFGGGSDLEFYKGTWYSHINSNCSYPKIGIPTGAFKADDYEVFQVIKK</sequence>
<dbReference type="OrthoDB" id="10250130at2759"/>
<dbReference type="PROSITE" id="PS51886">
    <property type="entry name" value="TLDC"/>
    <property type="match status" value="1"/>
</dbReference>
<dbReference type="SMART" id="SM00584">
    <property type="entry name" value="TLDc"/>
    <property type="match status" value="1"/>
</dbReference>
<dbReference type="PROSITE" id="PS50097">
    <property type="entry name" value="BTB"/>
    <property type="match status" value="1"/>
</dbReference>
<evidence type="ECO:0000313" key="3">
    <source>
        <dbReference type="EMBL" id="EXX57223.1"/>
    </source>
</evidence>
<dbReference type="CDD" id="cd18186">
    <property type="entry name" value="BTB_POZ_ZBTB_KLHL-like"/>
    <property type="match status" value="1"/>
</dbReference>
<accession>A0A015LR80</accession>
<feature type="domain" description="BTB" evidence="1">
    <location>
        <begin position="23"/>
        <end position="96"/>
    </location>
</feature>
<dbReference type="HOGENOM" id="CLU_021542_0_1_1"/>
<proteinExistence type="predicted"/>
<dbReference type="AlphaFoldDB" id="A0A015LR80"/>
<dbReference type="PANTHER" id="PTHR24410">
    <property type="entry name" value="HL07962P-RELATED"/>
    <property type="match status" value="1"/>
</dbReference>
<reference evidence="3 4" key="1">
    <citation type="submission" date="2014-02" db="EMBL/GenBank/DDBJ databases">
        <title>Single nucleus genome sequencing reveals high similarity among nuclei of an endomycorrhizal fungus.</title>
        <authorList>
            <person name="Lin K."/>
            <person name="Geurts R."/>
            <person name="Zhang Z."/>
            <person name="Limpens E."/>
            <person name="Saunders D.G."/>
            <person name="Mu D."/>
            <person name="Pang E."/>
            <person name="Cao H."/>
            <person name="Cha H."/>
            <person name="Lin T."/>
            <person name="Zhou Q."/>
            <person name="Shang Y."/>
            <person name="Li Y."/>
            <person name="Ivanov S."/>
            <person name="Sharma T."/>
            <person name="Velzen R.V."/>
            <person name="Ruijter N.D."/>
            <person name="Aanen D.K."/>
            <person name="Win J."/>
            <person name="Kamoun S."/>
            <person name="Bisseling T."/>
            <person name="Huang S."/>
        </authorList>
    </citation>
    <scope>NUCLEOTIDE SEQUENCE [LARGE SCALE GENOMIC DNA]</scope>
    <source>
        <strain evidence="4">DAOM197198w</strain>
    </source>
</reference>
<dbReference type="EMBL" id="JEMT01027425">
    <property type="protein sequence ID" value="EXX57223.1"/>
    <property type="molecule type" value="Genomic_DNA"/>
</dbReference>
<organism evidence="3 4">
    <name type="scientific">Rhizophagus irregularis (strain DAOM 197198w)</name>
    <name type="common">Glomus intraradices</name>
    <dbReference type="NCBI Taxonomy" id="1432141"/>
    <lineage>
        <taxon>Eukaryota</taxon>
        <taxon>Fungi</taxon>
        <taxon>Fungi incertae sedis</taxon>
        <taxon>Mucoromycota</taxon>
        <taxon>Glomeromycotina</taxon>
        <taxon>Glomeromycetes</taxon>
        <taxon>Glomerales</taxon>
        <taxon>Glomeraceae</taxon>
        <taxon>Rhizophagus</taxon>
    </lineage>
</organism>
<evidence type="ECO:0000259" key="1">
    <source>
        <dbReference type="PROSITE" id="PS50097"/>
    </source>
</evidence>
<dbReference type="InterPro" id="IPR011333">
    <property type="entry name" value="SKP1/BTB/POZ_sf"/>
</dbReference>
<dbReference type="SUPFAM" id="SSF54695">
    <property type="entry name" value="POZ domain"/>
    <property type="match status" value="1"/>
</dbReference>
<dbReference type="SMART" id="SM00225">
    <property type="entry name" value="BTB"/>
    <property type="match status" value="1"/>
</dbReference>
<feature type="domain" description="TLDc" evidence="2">
    <location>
        <begin position="296"/>
        <end position="462"/>
    </location>
</feature>
<evidence type="ECO:0000259" key="2">
    <source>
        <dbReference type="PROSITE" id="PS51886"/>
    </source>
</evidence>
<evidence type="ECO:0000313" key="4">
    <source>
        <dbReference type="Proteomes" id="UP000022910"/>
    </source>
</evidence>
<dbReference type="Pfam" id="PF00651">
    <property type="entry name" value="BTB"/>
    <property type="match status" value="1"/>
</dbReference>
<dbReference type="InterPro" id="IPR006571">
    <property type="entry name" value="TLDc_dom"/>
</dbReference>